<feature type="compositionally biased region" description="Polar residues" evidence="1">
    <location>
        <begin position="303"/>
        <end position="315"/>
    </location>
</feature>
<organism evidence="2 3">
    <name type="scientific">Ascaris lumbricoides</name>
    <name type="common">Giant roundworm</name>
    <dbReference type="NCBI Taxonomy" id="6252"/>
    <lineage>
        <taxon>Eukaryota</taxon>
        <taxon>Metazoa</taxon>
        <taxon>Ecdysozoa</taxon>
        <taxon>Nematoda</taxon>
        <taxon>Chromadorea</taxon>
        <taxon>Rhabditida</taxon>
        <taxon>Spirurina</taxon>
        <taxon>Ascaridomorpha</taxon>
        <taxon>Ascaridoidea</taxon>
        <taxon>Ascarididae</taxon>
        <taxon>Ascaris</taxon>
    </lineage>
</organism>
<proteinExistence type="predicted"/>
<evidence type="ECO:0000256" key="1">
    <source>
        <dbReference type="SAM" id="MobiDB-lite"/>
    </source>
</evidence>
<evidence type="ECO:0000313" key="2">
    <source>
        <dbReference type="Proteomes" id="UP000036681"/>
    </source>
</evidence>
<sequence>MVGYTCPIRSSQFSQTNDRSWNLAKYTKLRDGKEDALTAESRLCVVINMSRRCLSVLSGKTTLEEMSLIGLPTPIVKTRDHDVFFRLSSHEGNVLAKFRIKFLTTLDRCAFTALLSNYVEVISADGNRTSRAISQPTSRNDSSFLFHSQTQSQRENLPLGSCSQSSTSSYASMQSLLQLQSTQNTCSQNTTQRSLVCSTFSSQSSQMVSQSTNAFSQNTSAFSQPLSIFSQSTTGLSSSLSSNRSHFSNAKEANLSYEHDDRLSQKVQDTSSGASCQNSLLSFTSFSQGFSKSGSLDGENERASSQPNSTLFNTTKSSTAETLAAHVDSVIRSVTTKLPTSDDQVVPSIDAEDKFLFIFHNSKYFIEEELSKIFNFF</sequence>
<reference evidence="3" key="1">
    <citation type="submission" date="2023-03" db="UniProtKB">
        <authorList>
            <consortium name="WormBaseParasite"/>
        </authorList>
    </citation>
    <scope>IDENTIFICATION</scope>
</reference>
<name>A0A9J2Q1L3_ASCLU</name>
<accession>A0A9J2Q1L3</accession>
<keyword evidence="2" id="KW-1185">Reference proteome</keyword>
<dbReference type="WBParaSite" id="ALUE_0001537001-mRNA-1">
    <property type="protein sequence ID" value="ALUE_0001537001-mRNA-1"/>
    <property type="gene ID" value="ALUE_0001537001"/>
</dbReference>
<evidence type="ECO:0000313" key="3">
    <source>
        <dbReference type="WBParaSite" id="ALUE_0001537001-mRNA-1"/>
    </source>
</evidence>
<dbReference type="Proteomes" id="UP000036681">
    <property type="component" value="Unplaced"/>
</dbReference>
<feature type="region of interest" description="Disordered" evidence="1">
    <location>
        <begin position="293"/>
        <end position="315"/>
    </location>
</feature>
<protein>
    <submittedName>
        <fullName evidence="3">IRS-type PTB domain-containing protein</fullName>
    </submittedName>
</protein>
<dbReference type="AlphaFoldDB" id="A0A9J2Q1L3"/>